<accession>A0ABT0UTR3</accession>
<dbReference type="Proteomes" id="UP001431429">
    <property type="component" value="Unassembled WGS sequence"/>
</dbReference>
<dbReference type="EMBL" id="JAMQAW010000036">
    <property type="protein sequence ID" value="MCM2391953.1"/>
    <property type="molecule type" value="Genomic_DNA"/>
</dbReference>
<reference evidence="2" key="1">
    <citation type="submission" date="2022-06" db="EMBL/GenBank/DDBJ databases">
        <title>Genome public.</title>
        <authorList>
            <person name="Sun Q."/>
        </authorList>
    </citation>
    <scope>NUCLEOTIDE SEQUENCE</scope>
    <source>
        <strain evidence="2">CWNU-1</strain>
    </source>
</reference>
<evidence type="ECO:0008006" key="4">
    <source>
        <dbReference type="Google" id="ProtNLM"/>
    </source>
</evidence>
<gene>
    <name evidence="2" type="ORF">NBG84_27325</name>
</gene>
<protein>
    <recommendedName>
        <fullName evidence="4">DUF3291 domain-containing protein</fullName>
    </recommendedName>
</protein>
<evidence type="ECO:0000313" key="3">
    <source>
        <dbReference type="Proteomes" id="UP001431429"/>
    </source>
</evidence>
<dbReference type="RefSeq" id="WP_250922279.1">
    <property type="nucleotide sequence ID" value="NZ_JAMQAW010000036.1"/>
</dbReference>
<dbReference type="SUPFAM" id="SSF54909">
    <property type="entry name" value="Dimeric alpha+beta barrel"/>
    <property type="match status" value="1"/>
</dbReference>
<evidence type="ECO:0000256" key="1">
    <source>
        <dbReference type="SAM" id="MobiDB-lite"/>
    </source>
</evidence>
<comment type="caution">
    <text evidence="2">The sequence shown here is derived from an EMBL/GenBank/DDBJ whole genome shotgun (WGS) entry which is preliminary data.</text>
</comment>
<sequence>MLRSTWAPGQVPDHDGPVLVSVTDFRLDRARDLPGVHRAARRLVAHWPELEGTHGLWLWAAPTARRCGAVAVWRDADALHRFIAWPPHAVIMREYRGRGTLASTTWEAERFDPAATWARARAVLRAGSPSGPNTAACQRLPSPWRQPGPYA</sequence>
<keyword evidence="3" id="KW-1185">Reference proteome</keyword>
<feature type="region of interest" description="Disordered" evidence="1">
    <location>
        <begin position="128"/>
        <end position="151"/>
    </location>
</feature>
<dbReference type="InterPro" id="IPR011008">
    <property type="entry name" value="Dimeric_a/b-barrel"/>
</dbReference>
<organism evidence="2 3">
    <name type="scientific">Streptomyces albipurpureus</name>
    <dbReference type="NCBI Taxonomy" id="2897419"/>
    <lineage>
        <taxon>Bacteria</taxon>
        <taxon>Bacillati</taxon>
        <taxon>Actinomycetota</taxon>
        <taxon>Actinomycetes</taxon>
        <taxon>Kitasatosporales</taxon>
        <taxon>Streptomycetaceae</taxon>
        <taxon>Streptomyces</taxon>
    </lineage>
</organism>
<proteinExistence type="predicted"/>
<name>A0ABT0UTR3_9ACTN</name>
<evidence type="ECO:0000313" key="2">
    <source>
        <dbReference type="EMBL" id="MCM2391953.1"/>
    </source>
</evidence>